<dbReference type="CDD" id="cd02440">
    <property type="entry name" value="AdoMet_MTases"/>
    <property type="match status" value="1"/>
</dbReference>
<name>A0A1B6CW30_9HEMI</name>
<feature type="domain" description="SAM-dependent methyltransferase TRM5/TYW2-type" evidence="7">
    <location>
        <begin position="59"/>
        <end position="244"/>
    </location>
</feature>
<accession>A0A1B6CW30</accession>
<dbReference type="Gene3D" id="3.40.50.150">
    <property type="entry name" value="Vaccinia Virus protein VP39"/>
    <property type="match status" value="1"/>
</dbReference>
<gene>
    <name evidence="8" type="ORF">g.6576</name>
</gene>
<dbReference type="SUPFAM" id="SSF53335">
    <property type="entry name" value="S-adenosyl-L-methionine-dependent methyltransferases"/>
    <property type="match status" value="1"/>
</dbReference>
<dbReference type="InterPro" id="IPR030382">
    <property type="entry name" value="MeTrfase_TRM5/TYW2"/>
</dbReference>
<dbReference type="GO" id="GO:0005737">
    <property type="term" value="C:cytoplasm"/>
    <property type="evidence" value="ECO:0007669"/>
    <property type="project" value="TreeGrafter"/>
</dbReference>
<dbReference type="EC" id="2.5.1.114" evidence="2"/>
<dbReference type="PROSITE" id="PS51684">
    <property type="entry name" value="SAM_MT_TRM5_TYW2"/>
    <property type="match status" value="1"/>
</dbReference>
<proteinExistence type="predicted"/>
<dbReference type="GO" id="GO:0030488">
    <property type="term" value="P:tRNA methylation"/>
    <property type="evidence" value="ECO:0007669"/>
    <property type="project" value="TreeGrafter"/>
</dbReference>
<protein>
    <recommendedName>
        <fullName evidence="2">tRNA(Phe) (4-demethylwyosine(37)-C(7)) aminocarboxypropyltransferase</fullName>
        <ecNumber evidence="2">2.5.1.114</ecNumber>
    </recommendedName>
</protein>
<comment type="catalytic activity">
    <reaction evidence="6">
        <text>4-demethylwyosine(37) in tRNA(Phe) + S-adenosyl-L-methionine = 4-demethyl-7-[(3S)-3-amino-3-carboxypropyl]wyosine(37) in tRNA(Phe) + S-methyl-5'-thioadenosine + H(+)</text>
        <dbReference type="Rhea" id="RHEA:36355"/>
        <dbReference type="Rhea" id="RHEA-COMP:10164"/>
        <dbReference type="Rhea" id="RHEA-COMP:10378"/>
        <dbReference type="ChEBI" id="CHEBI:15378"/>
        <dbReference type="ChEBI" id="CHEBI:17509"/>
        <dbReference type="ChEBI" id="CHEBI:59789"/>
        <dbReference type="ChEBI" id="CHEBI:64315"/>
        <dbReference type="ChEBI" id="CHEBI:73550"/>
        <dbReference type="EC" id="2.5.1.114"/>
    </reaction>
</comment>
<evidence type="ECO:0000256" key="5">
    <source>
        <dbReference type="ARBA" id="ARBA00022694"/>
    </source>
</evidence>
<evidence type="ECO:0000313" key="8">
    <source>
        <dbReference type="EMBL" id="JAS17403.1"/>
    </source>
</evidence>
<feature type="non-terminal residue" evidence="8">
    <location>
        <position position="244"/>
    </location>
</feature>
<dbReference type="GO" id="GO:0008175">
    <property type="term" value="F:tRNA methyltransferase activity"/>
    <property type="evidence" value="ECO:0007669"/>
    <property type="project" value="TreeGrafter"/>
</dbReference>
<dbReference type="InterPro" id="IPR029063">
    <property type="entry name" value="SAM-dependent_MTases_sf"/>
</dbReference>
<dbReference type="GO" id="GO:0031591">
    <property type="term" value="P:wybutosine biosynthetic process"/>
    <property type="evidence" value="ECO:0007669"/>
    <property type="project" value="TreeGrafter"/>
</dbReference>
<evidence type="ECO:0000256" key="2">
    <source>
        <dbReference type="ARBA" id="ARBA00012265"/>
    </source>
</evidence>
<dbReference type="PANTHER" id="PTHR23245:SF25">
    <property type="entry name" value="TRNA WYBUTOSINE-SYNTHESIZING PROTEIN 2 HOMOLOG"/>
    <property type="match status" value="1"/>
</dbReference>
<evidence type="ECO:0000256" key="3">
    <source>
        <dbReference type="ARBA" id="ARBA00022679"/>
    </source>
</evidence>
<dbReference type="PANTHER" id="PTHR23245">
    <property type="entry name" value="TRNA METHYLTRANSFERASE"/>
    <property type="match status" value="1"/>
</dbReference>
<dbReference type="Pfam" id="PF02475">
    <property type="entry name" value="TRM5-TYW2_MTfase"/>
    <property type="match status" value="1"/>
</dbReference>
<keyword evidence="3" id="KW-0808">Transferase</keyword>
<dbReference type="InterPro" id="IPR056743">
    <property type="entry name" value="TRM5-TYW2-like_MTfase"/>
</dbReference>
<evidence type="ECO:0000256" key="1">
    <source>
        <dbReference type="ARBA" id="ARBA00004797"/>
    </source>
</evidence>
<evidence type="ECO:0000256" key="4">
    <source>
        <dbReference type="ARBA" id="ARBA00022691"/>
    </source>
</evidence>
<comment type="pathway">
    <text evidence="1">tRNA modification; wybutosine-tRNA(Phe) biosynthesis.</text>
</comment>
<organism evidence="8">
    <name type="scientific">Clastoptera arizonana</name>
    <name type="common">Arizona spittle bug</name>
    <dbReference type="NCBI Taxonomy" id="38151"/>
    <lineage>
        <taxon>Eukaryota</taxon>
        <taxon>Metazoa</taxon>
        <taxon>Ecdysozoa</taxon>
        <taxon>Arthropoda</taxon>
        <taxon>Hexapoda</taxon>
        <taxon>Insecta</taxon>
        <taxon>Pterygota</taxon>
        <taxon>Neoptera</taxon>
        <taxon>Paraneoptera</taxon>
        <taxon>Hemiptera</taxon>
        <taxon>Auchenorrhyncha</taxon>
        <taxon>Cercopoidea</taxon>
        <taxon>Clastopteridae</taxon>
        <taxon>Clastoptera</taxon>
    </lineage>
</organism>
<reference evidence="8" key="1">
    <citation type="submission" date="2015-12" db="EMBL/GenBank/DDBJ databases">
        <title>De novo transcriptome assembly of four potential Pierce s Disease insect vectors from Arizona vineyards.</title>
        <authorList>
            <person name="Tassone E.E."/>
        </authorList>
    </citation>
    <scope>NUCLEOTIDE SEQUENCE</scope>
</reference>
<evidence type="ECO:0000259" key="7">
    <source>
        <dbReference type="PROSITE" id="PS51684"/>
    </source>
</evidence>
<keyword evidence="5" id="KW-0819">tRNA processing</keyword>
<keyword evidence="4" id="KW-0949">S-adenosyl-L-methionine</keyword>
<dbReference type="EMBL" id="GEDC01019895">
    <property type="protein sequence ID" value="JAS17403.1"/>
    <property type="molecule type" value="Transcribed_RNA"/>
</dbReference>
<dbReference type="AlphaFoldDB" id="A0A1B6CW30"/>
<sequence length="244" mass="28556">MTTQMDIAKVLNRLFEEPEDKYTSTFKKNPKNVKAKLIEKMTECGLWLKEMEKDVTINFIKYNNFIFIKENYFIHPNWQLAGNLHWQFFAELYHVPNIAQYGKINNDELRTPQTRLVFGNERWVKMKDNHIFYTWEFDKVMFCKGNAVERHRIGSLNCEGKIVVDMFAGLGYFTLPYLVHAKAEHVYACDLNSHAIEALRNNLDLNKVADKCTILHGDVLKTCPEGKADHVNLGLIPSCEKFWE</sequence>
<evidence type="ECO:0000256" key="6">
    <source>
        <dbReference type="ARBA" id="ARBA00049400"/>
    </source>
</evidence>
<dbReference type="GO" id="GO:0102522">
    <property type="term" value="F:tRNA 4-demethylwyosine alpha-amino-alpha-carboxypropyltransferase activity"/>
    <property type="evidence" value="ECO:0007669"/>
    <property type="project" value="UniProtKB-EC"/>
</dbReference>